<accession>A0A194W8A4</accession>
<reference evidence="2" key="1">
    <citation type="submission" date="2014-12" db="EMBL/GenBank/DDBJ databases">
        <title>Genome Sequence of Valsa Canker Pathogens Uncovers a Specific Adaption of Colonization on Woody Bark.</title>
        <authorList>
            <person name="Yin Z."/>
            <person name="Liu H."/>
            <person name="Gao X."/>
            <person name="Li Z."/>
            <person name="Song N."/>
            <person name="Ke X."/>
            <person name="Dai Q."/>
            <person name="Wu Y."/>
            <person name="Sun Y."/>
            <person name="Xu J.-R."/>
            <person name="Kang Z.K."/>
            <person name="Wang L."/>
            <person name="Huang L."/>
        </authorList>
    </citation>
    <scope>NUCLEOTIDE SEQUENCE [LARGE SCALE GENOMIC DNA]</scope>
    <source>
        <strain evidence="2">03-8</strain>
    </source>
</reference>
<dbReference type="SMART" id="SM00235">
    <property type="entry name" value="ZnMc"/>
    <property type="match status" value="1"/>
</dbReference>
<dbReference type="GO" id="GO:0030247">
    <property type="term" value="F:polysaccharide binding"/>
    <property type="evidence" value="ECO:0007669"/>
    <property type="project" value="TreeGrafter"/>
</dbReference>
<dbReference type="GO" id="GO:0098609">
    <property type="term" value="P:cell-cell adhesion"/>
    <property type="evidence" value="ECO:0007669"/>
    <property type="project" value="TreeGrafter"/>
</dbReference>
<name>A0A194W8A4_CYTMA</name>
<feature type="domain" description="Peptidase metallopeptidase" evidence="1">
    <location>
        <begin position="54"/>
        <end position="203"/>
    </location>
</feature>
<proteinExistence type="predicted"/>
<dbReference type="GO" id="GO:0008270">
    <property type="term" value="F:zinc ion binding"/>
    <property type="evidence" value="ECO:0007669"/>
    <property type="project" value="InterPro"/>
</dbReference>
<dbReference type="AlphaFoldDB" id="A0A194W8A4"/>
<dbReference type="GO" id="GO:0098636">
    <property type="term" value="C:protein complex involved in cell adhesion"/>
    <property type="evidence" value="ECO:0007669"/>
    <property type="project" value="TreeGrafter"/>
</dbReference>
<dbReference type="OrthoDB" id="291007at2759"/>
<dbReference type="InterPro" id="IPR037221">
    <property type="entry name" value="H-type_lectin_dom_sf"/>
</dbReference>
<dbReference type="InterPro" id="IPR006026">
    <property type="entry name" value="Peptidase_Metallo"/>
</dbReference>
<dbReference type="SUPFAM" id="SSF55486">
    <property type="entry name" value="Metalloproteases ('zincins'), catalytic domain"/>
    <property type="match status" value="1"/>
</dbReference>
<dbReference type="SMR" id="A0A194W8A4"/>
<evidence type="ECO:0000259" key="1">
    <source>
        <dbReference type="SMART" id="SM00235"/>
    </source>
</evidence>
<dbReference type="EMBL" id="CM003105">
    <property type="protein sequence ID" value="KUI72507.1"/>
    <property type="molecule type" value="Genomic_DNA"/>
</dbReference>
<dbReference type="GO" id="GO:0070492">
    <property type="term" value="F:oligosaccharide binding"/>
    <property type="evidence" value="ECO:0007669"/>
    <property type="project" value="TreeGrafter"/>
</dbReference>
<dbReference type="CDD" id="cd04327">
    <property type="entry name" value="ZnMc_MMP_like_3"/>
    <property type="match status" value="1"/>
</dbReference>
<sequence>MDLPQICTQMPVPPERQVMADTLAIQENPLNCHQITAGEVITDGGSIGHLALPIGSMWKPGRTLRVKILNGSEKIRGKIQQYANVWTQYANITFEFVDSGDAELRVNVDSSGSSWSYIGTDNLTIAPYQYTMNFGWLTDSTPENEFSRVITHEFGHALGCIHEHQSPAAKIPWNKEAVYDYYWKTQKWGPAQVDTNIFRLYSATTTQFSSFDPNSIMLYAFPGSMTTNGTSTGWNRELSETDKSFIAAAYPAQGLDVAAFNTMEVRPWNKPTKESSKRHDFPKKFNTPPHVAVGLDWLDISNSANIRVNAYVDNVTTESTYVHIDTWWDTTLYSAGCKMFTAPASHNADFQVGQFSTQDDHPWDKPQTNTARHIKFERAYSAPPKVIVWLNKLDMARDKNWRVSATVTEIQADGFTIHIDTWGDTTLYSATAAWIAYPANKPGVASGSYSTEDIRPWNQPQVNNTGRANFPAGAFHTAPTVLTALNKLDISSIHNLRLKLSADSVSEQGMNWHIDSWFDTTLYSAGASYIAFT</sequence>
<dbReference type="SUPFAM" id="SSF141086">
    <property type="entry name" value="Agglutinin HPA-like"/>
    <property type="match status" value="3"/>
</dbReference>
<dbReference type="GO" id="GO:0009986">
    <property type="term" value="C:cell surface"/>
    <property type="evidence" value="ECO:0007669"/>
    <property type="project" value="TreeGrafter"/>
</dbReference>
<dbReference type="Proteomes" id="UP000078559">
    <property type="component" value="Chromosome 8"/>
</dbReference>
<dbReference type="GO" id="GO:0006508">
    <property type="term" value="P:proteolysis"/>
    <property type="evidence" value="ECO:0007669"/>
    <property type="project" value="InterPro"/>
</dbReference>
<dbReference type="Gene3D" id="2.60.40.2080">
    <property type="match status" value="3"/>
</dbReference>
<dbReference type="GO" id="GO:0046871">
    <property type="term" value="F:N-acetylgalactosamine binding"/>
    <property type="evidence" value="ECO:0007669"/>
    <property type="project" value="TreeGrafter"/>
</dbReference>
<dbReference type="InterPro" id="IPR024079">
    <property type="entry name" value="MetalloPept_cat_dom_sf"/>
</dbReference>
<organism evidence="2 3">
    <name type="scientific">Cytospora mali</name>
    <name type="common">Apple Valsa canker fungus</name>
    <name type="synonym">Valsa mali</name>
    <dbReference type="NCBI Taxonomy" id="578113"/>
    <lineage>
        <taxon>Eukaryota</taxon>
        <taxon>Fungi</taxon>
        <taxon>Dikarya</taxon>
        <taxon>Ascomycota</taxon>
        <taxon>Pezizomycotina</taxon>
        <taxon>Sordariomycetes</taxon>
        <taxon>Sordariomycetidae</taxon>
        <taxon>Diaporthales</taxon>
        <taxon>Cytosporaceae</taxon>
        <taxon>Cytospora</taxon>
    </lineage>
</organism>
<keyword evidence="3" id="KW-1185">Reference proteome</keyword>
<dbReference type="Pfam" id="PF09458">
    <property type="entry name" value="H_lectin"/>
    <property type="match status" value="3"/>
</dbReference>
<dbReference type="Gene3D" id="3.40.390.10">
    <property type="entry name" value="Collagenase (Catalytic Domain)"/>
    <property type="match status" value="1"/>
</dbReference>
<dbReference type="PANTHER" id="PTHR46938">
    <property type="entry name" value="DISCOIDIN-1 SUBUNIT A-RELATED-RELATED"/>
    <property type="match status" value="1"/>
</dbReference>
<evidence type="ECO:0000313" key="3">
    <source>
        <dbReference type="Proteomes" id="UP000078559"/>
    </source>
</evidence>
<protein>
    <recommendedName>
        <fullName evidence="1">Peptidase metallopeptidase domain-containing protein</fullName>
    </recommendedName>
</protein>
<dbReference type="InterPro" id="IPR052487">
    <property type="entry name" value="Galactose-binding_lectin"/>
</dbReference>
<dbReference type="GO" id="GO:0008237">
    <property type="term" value="F:metallopeptidase activity"/>
    <property type="evidence" value="ECO:0007669"/>
    <property type="project" value="InterPro"/>
</dbReference>
<evidence type="ECO:0000313" key="2">
    <source>
        <dbReference type="EMBL" id="KUI72507.1"/>
    </source>
</evidence>
<dbReference type="InterPro" id="IPR019019">
    <property type="entry name" value="H-type_lectin_domain"/>
</dbReference>
<gene>
    <name evidence="2" type="ORF">VM1G_07813</name>
</gene>